<proteinExistence type="predicted"/>
<gene>
    <name evidence="1" type="ORF">H310_01366</name>
</gene>
<dbReference type="AlphaFoldDB" id="A0A024UQZ9"/>
<organism evidence="1">
    <name type="scientific">Aphanomyces invadans</name>
    <dbReference type="NCBI Taxonomy" id="157072"/>
    <lineage>
        <taxon>Eukaryota</taxon>
        <taxon>Sar</taxon>
        <taxon>Stramenopiles</taxon>
        <taxon>Oomycota</taxon>
        <taxon>Saprolegniomycetes</taxon>
        <taxon>Saprolegniales</taxon>
        <taxon>Verrucalvaceae</taxon>
        <taxon>Aphanomyces</taxon>
    </lineage>
</organism>
<dbReference type="EMBL" id="KI913953">
    <property type="protein sequence ID" value="ETW08871.1"/>
    <property type="molecule type" value="Genomic_DNA"/>
</dbReference>
<dbReference type="GeneID" id="20078416"/>
<sequence>MDLVGTKLLQEQSFAQFVLAPCNGKISAIYSDLLRLLLRTFSRRKRPQYHNKQVVVTSYEEVDHMVHATSCLGSLASILVLSPIRPSNRIANQAFQLVGIATWH</sequence>
<name>A0A024UQZ9_9STRA</name>
<dbReference type="RefSeq" id="XP_008862676.1">
    <property type="nucleotide sequence ID" value="XM_008864454.1"/>
</dbReference>
<reference evidence="1" key="1">
    <citation type="submission" date="2013-12" db="EMBL/GenBank/DDBJ databases">
        <title>The Genome Sequence of Aphanomyces invadans NJM9701.</title>
        <authorList>
            <consortium name="The Broad Institute Genomics Platform"/>
            <person name="Russ C."/>
            <person name="Tyler B."/>
            <person name="van West P."/>
            <person name="Dieguez-Uribeondo J."/>
            <person name="Young S.K."/>
            <person name="Zeng Q."/>
            <person name="Gargeya S."/>
            <person name="Fitzgerald M."/>
            <person name="Abouelleil A."/>
            <person name="Alvarado L."/>
            <person name="Chapman S.B."/>
            <person name="Gainer-Dewar J."/>
            <person name="Goldberg J."/>
            <person name="Griggs A."/>
            <person name="Gujja S."/>
            <person name="Hansen M."/>
            <person name="Howarth C."/>
            <person name="Imamovic A."/>
            <person name="Ireland A."/>
            <person name="Larimer J."/>
            <person name="McCowan C."/>
            <person name="Murphy C."/>
            <person name="Pearson M."/>
            <person name="Poon T.W."/>
            <person name="Priest M."/>
            <person name="Roberts A."/>
            <person name="Saif S."/>
            <person name="Shea T."/>
            <person name="Sykes S."/>
            <person name="Wortman J."/>
            <person name="Nusbaum C."/>
            <person name="Birren B."/>
        </authorList>
    </citation>
    <scope>NUCLEOTIDE SEQUENCE [LARGE SCALE GENOMIC DNA]</scope>
    <source>
        <strain evidence="1">NJM9701</strain>
    </source>
</reference>
<accession>A0A024UQZ9</accession>
<protein>
    <submittedName>
        <fullName evidence="1">Uncharacterized protein</fullName>
    </submittedName>
</protein>
<evidence type="ECO:0000313" key="1">
    <source>
        <dbReference type="EMBL" id="ETW08871.1"/>
    </source>
</evidence>
<dbReference type="VEuPathDB" id="FungiDB:H310_01366"/>